<comment type="PTM">
    <text evidence="11">Upon Fe-S cluster removal intramolecular disulfide bonds are formed.</text>
</comment>
<keyword evidence="14" id="KW-1185">Reference proteome</keyword>
<dbReference type="Proteomes" id="UP000650511">
    <property type="component" value="Unassembled WGS sequence"/>
</dbReference>
<gene>
    <name evidence="11" type="primary">whiB</name>
    <name evidence="13" type="ORF">GCM10011354_01410</name>
</gene>
<accession>A0A8J3A4V3</accession>
<feature type="binding site" evidence="11">
    <location>
        <position position="35"/>
    </location>
    <ligand>
        <name>[4Fe-4S] cluster</name>
        <dbReference type="ChEBI" id="CHEBI:49883"/>
    </ligand>
</feature>
<evidence type="ECO:0000256" key="5">
    <source>
        <dbReference type="ARBA" id="ARBA00023004"/>
    </source>
</evidence>
<comment type="function">
    <text evidence="11">Acts as a transcriptional regulator. Probably redox-responsive. The apo- but not holo-form probably binds DNA.</text>
</comment>
<feature type="binding site" evidence="11">
    <location>
        <position position="38"/>
    </location>
    <ligand>
        <name>[4Fe-4S] cluster</name>
        <dbReference type="ChEBI" id="CHEBI:49883"/>
    </ligand>
</feature>
<dbReference type="RefSeq" id="WP_130648188.1">
    <property type="nucleotide sequence ID" value="NZ_BMHA01000001.1"/>
</dbReference>
<dbReference type="GO" id="GO:0003677">
    <property type="term" value="F:DNA binding"/>
    <property type="evidence" value="ECO:0007669"/>
    <property type="project" value="UniProtKB-UniRule"/>
</dbReference>
<comment type="PTM">
    <text evidence="11">The Fe-S cluster can be nitrosylated by nitric oxide (NO).</text>
</comment>
<keyword evidence="9 11" id="KW-1015">Disulfide bond</keyword>
<dbReference type="OrthoDB" id="4228525at2"/>
<dbReference type="PROSITE" id="PS51674">
    <property type="entry name" value="4FE4S_WBL"/>
    <property type="match status" value="1"/>
</dbReference>
<reference evidence="13" key="2">
    <citation type="submission" date="2020-09" db="EMBL/GenBank/DDBJ databases">
        <authorList>
            <person name="Sun Q."/>
            <person name="Zhou Y."/>
        </authorList>
    </citation>
    <scope>NUCLEOTIDE SEQUENCE</scope>
    <source>
        <strain evidence="13">CGMCC 1.14988</strain>
    </source>
</reference>
<evidence type="ECO:0000256" key="6">
    <source>
        <dbReference type="ARBA" id="ARBA00023014"/>
    </source>
</evidence>
<dbReference type="AlphaFoldDB" id="A0A8J3A4V3"/>
<keyword evidence="6 11" id="KW-0411">Iron-sulfur</keyword>
<keyword evidence="10 11" id="KW-0804">Transcription</keyword>
<dbReference type="Pfam" id="PF02467">
    <property type="entry name" value="Whib"/>
    <property type="match status" value="1"/>
</dbReference>
<dbReference type="GO" id="GO:0005737">
    <property type="term" value="C:cytoplasm"/>
    <property type="evidence" value="ECO:0007669"/>
    <property type="project" value="UniProtKB-SubCell"/>
</dbReference>
<evidence type="ECO:0000256" key="4">
    <source>
        <dbReference type="ARBA" id="ARBA00022723"/>
    </source>
</evidence>
<evidence type="ECO:0000259" key="12">
    <source>
        <dbReference type="PROSITE" id="PS51674"/>
    </source>
</evidence>
<evidence type="ECO:0000256" key="7">
    <source>
        <dbReference type="ARBA" id="ARBA00023015"/>
    </source>
</evidence>
<dbReference type="InterPro" id="IPR034768">
    <property type="entry name" value="4FE4S_WBL"/>
</dbReference>
<evidence type="ECO:0000256" key="10">
    <source>
        <dbReference type="ARBA" id="ARBA00023163"/>
    </source>
</evidence>
<dbReference type="PANTHER" id="PTHR38839">
    <property type="entry name" value="TRANSCRIPTIONAL REGULATOR WHID-RELATED"/>
    <property type="match status" value="1"/>
</dbReference>
<dbReference type="GO" id="GO:0051539">
    <property type="term" value="F:4 iron, 4 sulfur cluster binding"/>
    <property type="evidence" value="ECO:0007669"/>
    <property type="project" value="UniProtKB-UniRule"/>
</dbReference>
<keyword evidence="3 11" id="KW-0004">4Fe-4S</keyword>
<dbReference type="HAMAP" id="MF_01479">
    <property type="entry name" value="WhiB"/>
    <property type="match status" value="1"/>
</dbReference>
<evidence type="ECO:0000256" key="1">
    <source>
        <dbReference type="ARBA" id="ARBA00004496"/>
    </source>
</evidence>
<feature type="domain" description="4Fe-4S Wbl-type" evidence="12">
    <location>
        <begin position="11"/>
        <end position="68"/>
    </location>
</feature>
<evidence type="ECO:0000256" key="2">
    <source>
        <dbReference type="ARBA" id="ARBA00006597"/>
    </source>
</evidence>
<keyword evidence="4 11" id="KW-0479">Metal-binding</keyword>
<feature type="binding site" evidence="11">
    <location>
        <position position="12"/>
    </location>
    <ligand>
        <name>[4Fe-4S] cluster</name>
        <dbReference type="ChEBI" id="CHEBI:49883"/>
    </ligand>
</feature>
<dbReference type="EMBL" id="BMHA01000001">
    <property type="protein sequence ID" value="GGI02748.1"/>
    <property type="molecule type" value="Genomic_DNA"/>
</dbReference>
<comment type="cofactor">
    <cofactor evidence="11">
        <name>[4Fe-4S] cluster</name>
        <dbReference type="ChEBI" id="CHEBI:49883"/>
    </cofactor>
    <text evidence="11">Binds 1 [4Fe-4S] cluster per subunit. Following nitrosylation of the [4Fe-4S] cluster binds 1 [4Fe-8(NO)] cluster per subunit.</text>
</comment>
<name>A0A8J3A4V3_9ACTN</name>
<comment type="subcellular location">
    <subcellularLocation>
        <location evidence="1 11">Cytoplasm</location>
    </subcellularLocation>
</comment>
<keyword evidence="5 11" id="KW-0408">Iron</keyword>
<organism evidence="13 14">
    <name type="scientific">Egicoccus halophilus</name>
    <dbReference type="NCBI Taxonomy" id="1670830"/>
    <lineage>
        <taxon>Bacteria</taxon>
        <taxon>Bacillati</taxon>
        <taxon>Actinomycetota</taxon>
        <taxon>Nitriliruptoria</taxon>
        <taxon>Egicoccales</taxon>
        <taxon>Egicoccaceae</taxon>
        <taxon>Egicoccus</taxon>
    </lineage>
</organism>
<evidence type="ECO:0000313" key="13">
    <source>
        <dbReference type="EMBL" id="GGI02748.1"/>
    </source>
</evidence>
<dbReference type="GO" id="GO:0046872">
    <property type="term" value="F:metal ion binding"/>
    <property type="evidence" value="ECO:0007669"/>
    <property type="project" value="UniProtKB-KW"/>
</dbReference>
<reference evidence="13" key="1">
    <citation type="journal article" date="2014" name="Int. J. Syst. Evol. Microbiol.">
        <title>Complete genome sequence of Corynebacterium casei LMG S-19264T (=DSM 44701T), isolated from a smear-ripened cheese.</title>
        <authorList>
            <consortium name="US DOE Joint Genome Institute (JGI-PGF)"/>
            <person name="Walter F."/>
            <person name="Albersmeier A."/>
            <person name="Kalinowski J."/>
            <person name="Ruckert C."/>
        </authorList>
    </citation>
    <scope>NUCLEOTIDE SEQUENCE</scope>
    <source>
        <strain evidence="13">CGMCC 1.14988</strain>
    </source>
</reference>
<dbReference type="GO" id="GO:0045454">
    <property type="term" value="P:cell redox homeostasis"/>
    <property type="evidence" value="ECO:0007669"/>
    <property type="project" value="TreeGrafter"/>
</dbReference>
<dbReference type="InterPro" id="IPR003482">
    <property type="entry name" value="Whib"/>
</dbReference>
<proteinExistence type="inferred from homology"/>
<dbReference type="GO" id="GO:0047134">
    <property type="term" value="F:protein-disulfide reductase [NAD(P)H] activity"/>
    <property type="evidence" value="ECO:0007669"/>
    <property type="project" value="TreeGrafter"/>
</dbReference>
<evidence type="ECO:0000256" key="11">
    <source>
        <dbReference type="HAMAP-Rule" id="MF_01479"/>
    </source>
</evidence>
<keyword evidence="7 11" id="KW-0805">Transcription regulation</keyword>
<protein>
    <recommendedName>
        <fullName evidence="11">Transcriptional regulator WhiB</fullName>
    </recommendedName>
</protein>
<evidence type="ECO:0000256" key="9">
    <source>
        <dbReference type="ARBA" id="ARBA00023157"/>
    </source>
</evidence>
<sequence length="78" mass="9007">MDETTWSDQARCRGLDPEQFFVRGVAQARPAIRVCERCVVKDECLRYALDNDIDFGVWGGLTERQRRAYLRRQLAAAS</sequence>
<comment type="caution">
    <text evidence="13">The sequence shown here is derived from an EMBL/GenBank/DDBJ whole genome shotgun (WGS) entry which is preliminary data.</text>
</comment>
<dbReference type="GO" id="GO:0035731">
    <property type="term" value="F:dinitrosyl-iron complex binding"/>
    <property type="evidence" value="ECO:0007669"/>
    <property type="project" value="UniProtKB-UniRule"/>
</dbReference>
<comment type="similarity">
    <text evidence="2 11">Belongs to the WhiB family.</text>
</comment>
<keyword evidence="11" id="KW-0963">Cytoplasm</keyword>
<evidence type="ECO:0000256" key="3">
    <source>
        <dbReference type="ARBA" id="ARBA00022485"/>
    </source>
</evidence>
<evidence type="ECO:0000313" key="14">
    <source>
        <dbReference type="Proteomes" id="UP000650511"/>
    </source>
</evidence>
<dbReference type="PANTHER" id="PTHR38839:SF7">
    <property type="entry name" value="TRANSCRIPTIONAL REGULATOR WHIB4"/>
    <property type="match status" value="1"/>
</dbReference>
<keyword evidence="8 11" id="KW-0238">DNA-binding</keyword>
<dbReference type="GO" id="GO:0045892">
    <property type="term" value="P:negative regulation of DNA-templated transcription"/>
    <property type="evidence" value="ECO:0007669"/>
    <property type="project" value="TreeGrafter"/>
</dbReference>
<evidence type="ECO:0000256" key="8">
    <source>
        <dbReference type="ARBA" id="ARBA00023125"/>
    </source>
</evidence>
<feature type="binding site" evidence="11">
    <location>
        <position position="44"/>
    </location>
    <ligand>
        <name>[4Fe-4S] cluster</name>
        <dbReference type="ChEBI" id="CHEBI:49883"/>
    </ligand>
</feature>